<keyword evidence="6" id="KW-1185">Reference proteome</keyword>
<dbReference type="PANTHER" id="PTHR30408:SF13">
    <property type="entry name" value="TYPE I RESTRICTION ENZYME HINDI SPECIFICITY SUBUNIT"/>
    <property type="match status" value="1"/>
</dbReference>
<dbReference type="Gene3D" id="3.90.220.20">
    <property type="entry name" value="DNA methylase specificity domains"/>
    <property type="match status" value="2"/>
</dbReference>
<keyword evidence="3" id="KW-0238">DNA-binding</keyword>
<dbReference type="Proteomes" id="UP000199677">
    <property type="component" value="Unassembled WGS sequence"/>
</dbReference>
<dbReference type="PANTHER" id="PTHR30408">
    <property type="entry name" value="TYPE-1 RESTRICTION ENZYME ECOKI SPECIFICITY PROTEIN"/>
    <property type="match status" value="1"/>
</dbReference>
<dbReference type="InterPro" id="IPR052021">
    <property type="entry name" value="Type-I_RS_S_subunit"/>
</dbReference>
<gene>
    <name evidence="5" type="ORF">SAMN04487951_10239</name>
</gene>
<dbReference type="InterPro" id="IPR044946">
    <property type="entry name" value="Restrct_endonuc_typeI_TRD_sf"/>
</dbReference>
<protein>
    <submittedName>
        <fullName evidence="5">Type I restriction enzyme, S subunit</fullName>
    </submittedName>
</protein>
<dbReference type="GO" id="GO:0003677">
    <property type="term" value="F:DNA binding"/>
    <property type="evidence" value="ECO:0007669"/>
    <property type="project" value="UniProtKB-KW"/>
</dbReference>
<dbReference type="AlphaFoldDB" id="A0A1G9Y7H8"/>
<dbReference type="InterPro" id="IPR000055">
    <property type="entry name" value="Restrct_endonuc_typeI_TRD"/>
</dbReference>
<organism evidence="5 6">
    <name type="scientific">Vreelandella arcis</name>
    <dbReference type="NCBI Taxonomy" id="416873"/>
    <lineage>
        <taxon>Bacteria</taxon>
        <taxon>Pseudomonadati</taxon>
        <taxon>Pseudomonadota</taxon>
        <taxon>Gammaproteobacteria</taxon>
        <taxon>Oceanospirillales</taxon>
        <taxon>Halomonadaceae</taxon>
        <taxon>Vreelandella</taxon>
    </lineage>
</organism>
<dbReference type="GO" id="GO:0009307">
    <property type="term" value="P:DNA restriction-modification system"/>
    <property type="evidence" value="ECO:0007669"/>
    <property type="project" value="UniProtKB-KW"/>
</dbReference>
<proteinExistence type="inferred from homology"/>
<reference evidence="6" key="1">
    <citation type="submission" date="2016-10" db="EMBL/GenBank/DDBJ databases">
        <authorList>
            <person name="Varghese N."/>
            <person name="Submissions S."/>
        </authorList>
    </citation>
    <scope>NUCLEOTIDE SEQUENCE [LARGE SCALE GENOMIC DNA]</scope>
    <source>
        <strain evidence="6">CGMCC 1.6494</strain>
    </source>
</reference>
<evidence type="ECO:0000259" key="4">
    <source>
        <dbReference type="Pfam" id="PF01420"/>
    </source>
</evidence>
<evidence type="ECO:0000256" key="3">
    <source>
        <dbReference type="ARBA" id="ARBA00023125"/>
    </source>
</evidence>
<dbReference type="CDD" id="cd17495">
    <property type="entry name" value="RMtype1_S_Cep9333ORF4827P-TRD2-CR2_like"/>
    <property type="match status" value="1"/>
</dbReference>
<name>A0A1G9Y7H8_9GAMM</name>
<evidence type="ECO:0000313" key="5">
    <source>
        <dbReference type="EMBL" id="SDN05007.1"/>
    </source>
</evidence>
<dbReference type="Pfam" id="PF01420">
    <property type="entry name" value="Methylase_S"/>
    <property type="match status" value="1"/>
</dbReference>
<comment type="similarity">
    <text evidence="1">Belongs to the type-I restriction system S methylase family.</text>
</comment>
<dbReference type="RefSeq" id="WP_244511131.1">
    <property type="nucleotide sequence ID" value="NZ_FNII01000002.1"/>
</dbReference>
<feature type="domain" description="Type I restriction modification DNA specificity" evidence="4">
    <location>
        <begin position="32"/>
        <end position="189"/>
    </location>
</feature>
<evidence type="ECO:0000256" key="1">
    <source>
        <dbReference type="ARBA" id="ARBA00010923"/>
    </source>
</evidence>
<dbReference type="EMBL" id="FNII01000002">
    <property type="protein sequence ID" value="SDN05007.1"/>
    <property type="molecule type" value="Genomic_DNA"/>
</dbReference>
<evidence type="ECO:0000256" key="2">
    <source>
        <dbReference type="ARBA" id="ARBA00022747"/>
    </source>
</evidence>
<evidence type="ECO:0000313" key="6">
    <source>
        <dbReference type="Proteomes" id="UP000199677"/>
    </source>
</evidence>
<accession>A0A1G9Y7H8</accession>
<sequence length="426" mass="47893">MIDFPIVKIGELINSGEAKIQTGPFGTQLKASDYSAHGYPVINVRNVGFGDIRSENLEFIDDRIAEKLASHRLLHNDIVFGRKGAVERHGLITEAQEGWYQGSDCLRLRFNSSRINPKFISYFFRTQAHQDWMMAVCAFGATMASLNQDIVKLINVPVPPLDIQNKIVGLLSAYDDLIENNKRRITLLENMAEEIYREWFVRFRFPGWQEAEFEKGLPVNWQTSGLGQIATFVMGQSPKSEFYNRNRDGLPFHQGVGTFGKRFPAHEVYCSVTGREAKAGDVLFSVRAPVGRLNLALEPMVIGRGLAAVRHHRGCQSYLYYLLSTAFTNEDIIGNGAIFNAVGKNELRSFKVLSPPDELVDAFEKLVKSIDEQIAGLIRQNEVLEKTKNQLLPRLISGKLSVENLDIEFPPSMHNDQSDRADEAAA</sequence>
<dbReference type="SUPFAM" id="SSF116734">
    <property type="entry name" value="DNA methylase specificity domain"/>
    <property type="match status" value="2"/>
</dbReference>
<keyword evidence="2" id="KW-0680">Restriction system</keyword>
<dbReference type="STRING" id="416873.SAMN04487951_10239"/>